<feature type="binding site" evidence="7">
    <location>
        <position position="124"/>
    </location>
    <ligand>
        <name>Zn(2+)</name>
        <dbReference type="ChEBI" id="CHEBI:29105"/>
        <label>2</label>
    </ligand>
</feature>
<evidence type="ECO:0000313" key="9">
    <source>
        <dbReference type="EMBL" id="ROT98059.1"/>
    </source>
</evidence>
<feature type="binding site" evidence="7">
    <location>
        <position position="379"/>
    </location>
    <ligand>
        <name>Zn(2+)</name>
        <dbReference type="ChEBI" id="CHEBI:29105"/>
        <label>2</label>
    </ligand>
</feature>
<keyword evidence="5 9" id="KW-0378">Hydrolase</keyword>
<accession>A0A3N2QSB9</accession>
<dbReference type="PIRSF" id="PIRSF001235">
    <property type="entry name" value="Amidase_carbamoylase"/>
    <property type="match status" value="1"/>
</dbReference>
<dbReference type="PANTHER" id="PTHR32494:SF19">
    <property type="entry name" value="ALLANTOATE DEIMINASE-RELATED"/>
    <property type="match status" value="1"/>
</dbReference>
<feature type="binding site" evidence="7">
    <location>
        <position position="188"/>
    </location>
    <ligand>
        <name>Zn(2+)</name>
        <dbReference type="ChEBI" id="CHEBI:29105"/>
        <label>1</label>
    </ligand>
</feature>
<dbReference type="EMBL" id="RDRB01000010">
    <property type="protein sequence ID" value="ROT98059.1"/>
    <property type="molecule type" value="Genomic_DNA"/>
</dbReference>
<keyword evidence="4 7" id="KW-0479">Metal-binding</keyword>
<dbReference type="Gene3D" id="3.30.70.360">
    <property type="match status" value="1"/>
</dbReference>
<dbReference type="CDD" id="cd03884">
    <property type="entry name" value="M20_bAS"/>
    <property type="match status" value="1"/>
</dbReference>
<keyword evidence="6" id="KW-0464">Manganese</keyword>
<comment type="cofactor">
    <cofactor evidence="7">
        <name>Zn(2+)</name>
        <dbReference type="ChEBI" id="CHEBI:29105"/>
    </cofactor>
    <text evidence="7">Binds 2 Zn(2+) ions per subunit.</text>
</comment>
<feature type="binding site" evidence="8">
    <location>
        <position position="272"/>
    </location>
    <ligand>
        <name>allantoate</name>
        <dbReference type="ChEBI" id="CHEBI:17536"/>
    </ligand>
</feature>
<organism evidence="9 10">
    <name type="scientific">Histidinibacterium lentulum</name>
    <dbReference type="NCBI Taxonomy" id="2480588"/>
    <lineage>
        <taxon>Bacteria</taxon>
        <taxon>Pseudomonadati</taxon>
        <taxon>Pseudomonadota</taxon>
        <taxon>Alphaproteobacteria</taxon>
        <taxon>Rhodobacterales</taxon>
        <taxon>Paracoccaceae</taxon>
        <taxon>Histidinibacterium</taxon>
    </lineage>
</organism>
<comment type="cofactor">
    <cofactor evidence="1">
        <name>Mn(2+)</name>
        <dbReference type="ChEBI" id="CHEBI:29035"/>
    </cofactor>
</comment>
<dbReference type="InterPro" id="IPR010158">
    <property type="entry name" value="Amidase_Cbmase"/>
</dbReference>
<feature type="binding site" evidence="8">
    <location>
        <position position="285"/>
    </location>
    <ligand>
        <name>allantoate</name>
        <dbReference type="ChEBI" id="CHEBI:17536"/>
    </ligand>
</feature>
<dbReference type="SUPFAM" id="SSF53187">
    <property type="entry name" value="Zn-dependent exopeptidases"/>
    <property type="match status" value="1"/>
</dbReference>
<dbReference type="Proteomes" id="UP000268016">
    <property type="component" value="Unassembled WGS sequence"/>
</dbReference>
<dbReference type="GO" id="GO:0016813">
    <property type="term" value="F:hydrolase activity, acting on carbon-nitrogen (but not peptide) bonds, in linear amidines"/>
    <property type="evidence" value="ECO:0007669"/>
    <property type="project" value="InterPro"/>
</dbReference>
<dbReference type="AlphaFoldDB" id="A0A3N2QSB9"/>
<evidence type="ECO:0000256" key="5">
    <source>
        <dbReference type="ARBA" id="ARBA00022801"/>
    </source>
</evidence>
<dbReference type="RefSeq" id="WP_123643598.1">
    <property type="nucleotide sequence ID" value="NZ_ML119090.1"/>
</dbReference>
<feature type="binding site" evidence="7">
    <location>
        <position position="78"/>
    </location>
    <ligand>
        <name>Zn(2+)</name>
        <dbReference type="ChEBI" id="CHEBI:29105"/>
        <label>1</label>
    </ligand>
</feature>
<name>A0A3N2QSB9_9RHOB</name>
<evidence type="ECO:0000256" key="1">
    <source>
        <dbReference type="ARBA" id="ARBA00001936"/>
    </source>
</evidence>
<evidence type="ECO:0000256" key="6">
    <source>
        <dbReference type="ARBA" id="ARBA00023211"/>
    </source>
</evidence>
<evidence type="ECO:0000256" key="2">
    <source>
        <dbReference type="ARBA" id="ARBA00006153"/>
    </source>
</evidence>
<evidence type="ECO:0000313" key="10">
    <source>
        <dbReference type="Proteomes" id="UP000268016"/>
    </source>
</evidence>
<keyword evidence="7" id="KW-0862">Zinc</keyword>
<dbReference type="NCBIfam" id="TIGR01879">
    <property type="entry name" value="hydantase"/>
    <property type="match status" value="1"/>
</dbReference>
<comment type="caution">
    <text evidence="9">The sequence shown here is derived from an EMBL/GenBank/DDBJ whole genome shotgun (WGS) entry which is preliminary data.</text>
</comment>
<dbReference type="Gene3D" id="3.40.630.10">
    <property type="entry name" value="Zn peptidases"/>
    <property type="match status" value="1"/>
</dbReference>
<dbReference type="SUPFAM" id="SSF55031">
    <property type="entry name" value="Bacterial exopeptidase dimerisation domain"/>
    <property type="match status" value="1"/>
</dbReference>
<dbReference type="PANTHER" id="PTHR32494">
    <property type="entry name" value="ALLANTOATE DEIMINASE-RELATED"/>
    <property type="match status" value="1"/>
</dbReference>
<keyword evidence="10" id="KW-1185">Reference proteome</keyword>
<dbReference type="OrthoDB" id="9808195at2"/>
<reference evidence="9 10" key="1">
    <citation type="submission" date="2018-10" db="EMBL/GenBank/DDBJ databases">
        <title>Histidinibacterium lentulum gen. nov., sp. nov., a marine bacterium from the culture broth of Picochlorum sp. 122.</title>
        <authorList>
            <person name="Wang G."/>
        </authorList>
    </citation>
    <scope>NUCLEOTIDE SEQUENCE [LARGE SCALE GENOMIC DNA]</scope>
    <source>
        <strain evidence="9 10">B17</strain>
    </source>
</reference>
<feature type="binding site" evidence="7">
    <location>
        <position position="89"/>
    </location>
    <ligand>
        <name>Zn(2+)</name>
        <dbReference type="ChEBI" id="CHEBI:29105"/>
        <label>2</label>
    </ligand>
</feature>
<feature type="binding site" evidence="7">
    <location>
        <position position="89"/>
    </location>
    <ligand>
        <name>Zn(2+)</name>
        <dbReference type="ChEBI" id="CHEBI:29105"/>
        <label>1</label>
    </ligand>
</feature>
<evidence type="ECO:0000256" key="7">
    <source>
        <dbReference type="PIRSR" id="PIRSR001235-1"/>
    </source>
</evidence>
<gene>
    <name evidence="9" type="ORF">EAT49_17460</name>
</gene>
<evidence type="ECO:0000256" key="8">
    <source>
        <dbReference type="PIRSR" id="PIRSR001235-2"/>
    </source>
</evidence>
<dbReference type="InterPro" id="IPR002933">
    <property type="entry name" value="Peptidase_M20"/>
</dbReference>
<evidence type="ECO:0000256" key="4">
    <source>
        <dbReference type="ARBA" id="ARBA00022723"/>
    </source>
</evidence>
<proteinExistence type="inferred from homology"/>
<dbReference type="GO" id="GO:0046872">
    <property type="term" value="F:metal ion binding"/>
    <property type="evidence" value="ECO:0007669"/>
    <property type="project" value="UniProtKB-KW"/>
</dbReference>
<sequence>MTDAGAEAARRLDLLSQASEPGPGVTRLPFTPEHRAALDLLSGWMEEAGLAVTLDDAGTLVGRLEGPAGASTLYMGSHQDSVREGGAFDGIAGIVLPLLALERLSARGIRLLFAVELLAFADEEGVRFPTALLGSRALAGTANAAALDLADRDGVTVEAALRGFGLNPDRIPLIAQQRASALGFIETHIEQGPVLERAGEALGIVTAISGIERHAITLSGETGHAGTLPMEGRRDALVGAAELVLAVRRIAAQRAGLRGTVGALEVHPGVVNAVPDRVRLTAEFRAPEDALREAAGEELHRVAGEIARSHGLRVEAARTYAQPAQPCDPHLSAALGEAVAATGGQGLRLPSGATHDASAMADFCPVAMLFVRCRDGVSHRPEEHAEPDDLGAAVAALETFLTRFDPSAP</sequence>
<protein>
    <submittedName>
        <fullName evidence="9">Zn-dependent hydrolase</fullName>
    </submittedName>
</protein>
<dbReference type="Pfam" id="PF01546">
    <property type="entry name" value="Peptidase_M20"/>
    <property type="match status" value="1"/>
</dbReference>
<feature type="binding site" evidence="8">
    <location>
        <position position="213"/>
    </location>
    <ligand>
        <name>allantoate</name>
        <dbReference type="ChEBI" id="CHEBI:17536"/>
    </ligand>
</feature>
<evidence type="ECO:0000256" key="3">
    <source>
        <dbReference type="ARBA" id="ARBA00011738"/>
    </source>
</evidence>
<comment type="subunit">
    <text evidence="3">Homodimer.</text>
</comment>
<dbReference type="InterPro" id="IPR036264">
    <property type="entry name" value="Bact_exopeptidase_dim_dom"/>
</dbReference>
<comment type="similarity">
    <text evidence="2">Belongs to the peptidase M20 family.</text>
</comment>